<feature type="region of interest" description="Disordered" evidence="1">
    <location>
        <begin position="409"/>
        <end position="462"/>
    </location>
</feature>
<dbReference type="EMBL" id="JACMSC010000010">
    <property type="protein sequence ID" value="KAG6502969.1"/>
    <property type="molecule type" value="Genomic_DNA"/>
</dbReference>
<dbReference type="AlphaFoldDB" id="A0A8J5GG43"/>
<feature type="compositionally biased region" description="Polar residues" evidence="1">
    <location>
        <begin position="450"/>
        <end position="462"/>
    </location>
</feature>
<feature type="region of interest" description="Disordered" evidence="1">
    <location>
        <begin position="551"/>
        <end position="579"/>
    </location>
</feature>
<dbReference type="PANTHER" id="PTHR31286:SF180">
    <property type="entry name" value="OS10G0362600 PROTEIN"/>
    <property type="match status" value="1"/>
</dbReference>
<reference evidence="2 3" key="1">
    <citation type="submission" date="2020-08" db="EMBL/GenBank/DDBJ databases">
        <title>Plant Genome Project.</title>
        <authorList>
            <person name="Zhang R.-G."/>
        </authorList>
    </citation>
    <scope>NUCLEOTIDE SEQUENCE [LARGE SCALE GENOMIC DNA]</scope>
    <source>
        <tissue evidence="2">Rhizome</tissue>
    </source>
</reference>
<dbReference type="PANTHER" id="PTHR31286">
    <property type="entry name" value="GLYCINE-RICH CELL WALL STRUCTURAL PROTEIN 1.8-LIKE"/>
    <property type="match status" value="1"/>
</dbReference>
<name>A0A8J5GG43_ZINOF</name>
<feature type="compositionally biased region" description="Polar residues" evidence="1">
    <location>
        <begin position="569"/>
        <end position="579"/>
    </location>
</feature>
<organism evidence="2 3">
    <name type="scientific">Zingiber officinale</name>
    <name type="common">Ginger</name>
    <name type="synonym">Amomum zingiber</name>
    <dbReference type="NCBI Taxonomy" id="94328"/>
    <lineage>
        <taxon>Eukaryota</taxon>
        <taxon>Viridiplantae</taxon>
        <taxon>Streptophyta</taxon>
        <taxon>Embryophyta</taxon>
        <taxon>Tracheophyta</taxon>
        <taxon>Spermatophyta</taxon>
        <taxon>Magnoliopsida</taxon>
        <taxon>Liliopsida</taxon>
        <taxon>Zingiberales</taxon>
        <taxon>Zingiberaceae</taxon>
        <taxon>Zingiber</taxon>
    </lineage>
</organism>
<protein>
    <recommendedName>
        <fullName evidence="4">DUF4283 domain-containing protein</fullName>
    </recommendedName>
</protein>
<feature type="compositionally biased region" description="Basic residues" evidence="1">
    <location>
        <begin position="423"/>
        <end position="446"/>
    </location>
</feature>
<dbReference type="Proteomes" id="UP000734854">
    <property type="component" value="Unassembled WGS sequence"/>
</dbReference>
<dbReference type="InterPro" id="IPR040256">
    <property type="entry name" value="At4g02000-like"/>
</dbReference>
<keyword evidence="3" id="KW-1185">Reference proteome</keyword>
<evidence type="ECO:0000256" key="1">
    <source>
        <dbReference type="SAM" id="MobiDB-lite"/>
    </source>
</evidence>
<feature type="compositionally biased region" description="Low complexity" evidence="1">
    <location>
        <begin position="551"/>
        <end position="560"/>
    </location>
</feature>
<proteinExistence type="predicted"/>
<gene>
    <name evidence="2" type="ORF">ZIOFF_035258</name>
</gene>
<comment type="caution">
    <text evidence="2">The sequence shown here is derived from an EMBL/GenBank/DDBJ whole genome shotgun (WGS) entry which is preliminary data.</text>
</comment>
<evidence type="ECO:0000313" key="2">
    <source>
        <dbReference type="EMBL" id="KAG6502969.1"/>
    </source>
</evidence>
<feature type="region of interest" description="Disordered" evidence="1">
    <location>
        <begin position="219"/>
        <end position="251"/>
    </location>
</feature>
<evidence type="ECO:0000313" key="3">
    <source>
        <dbReference type="Proteomes" id="UP000734854"/>
    </source>
</evidence>
<accession>A0A8J5GG43</accession>
<sequence length="579" mass="64452">MLTTIIEQNGQYPFLRNSEDSSFFSKDSLSNRVQLSSNNATFYQSGHENNLDKDEPFETMEELEAQTIGSLLPDDDDLLSRVIGDIGFVGQINDRGDIDDDILYSGGGMELEVDNNSDVNKTFVLVVEAANEQLSGPNGLFSSEHPSKTLFIQNINRNVEDVELRALFEQYDIRAAGNAMKSLQMDQEFEVDSRSGEVDQYVKDVSDDKASNFKNGAEVDEHGKIGGVGDDDNQKDVVPPTQPTQATQKKKTWASLLRNNLKPTSDVSLEQYEAKGERLSFDFDDIDDIEDTMGFCLLMPKYFLFHEDSRLVPTWIQIHGLPPDCWSQKVLSMIGSEIGKPLYTDNLTQSRERLEYARLLVEVPIMGDRIYEVPITLPTGAQVDGRIVYKMLPEYCEVCKKIGHRKEDCRGASQSNMNVPRAGRSRPKSTGHWGRRRLQLRYRSRTRQTNQQPQNVKEPTTHNGLAIVVVHSPQPVAIEPPLYHEEVGAQHVHHVEVPNAEEELSTILEVLSSKEASSSSVDHLSQTVSSNANQSSAESSLVVSVTLRASSSASSQADSLCNKGKNKEVISNTVPPQSG</sequence>
<evidence type="ECO:0008006" key="4">
    <source>
        <dbReference type="Google" id="ProtNLM"/>
    </source>
</evidence>